<dbReference type="Pfam" id="PF01284">
    <property type="entry name" value="MARVEL"/>
    <property type="match status" value="1"/>
</dbReference>
<evidence type="ECO:0000256" key="1">
    <source>
        <dbReference type="ARBA" id="ARBA00004141"/>
    </source>
</evidence>
<evidence type="ECO:0000313" key="10">
    <source>
        <dbReference type="EMBL" id="EKC36371.1"/>
    </source>
</evidence>
<gene>
    <name evidence="10" type="ORF">CGI_10015678</name>
</gene>
<organism evidence="10">
    <name type="scientific">Magallana gigas</name>
    <name type="common">Pacific oyster</name>
    <name type="synonym">Crassostrea gigas</name>
    <dbReference type="NCBI Taxonomy" id="29159"/>
    <lineage>
        <taxon>Eukaryota</taxon>
        <taxon>Metazoa</taxon>
        <taxon>Spiralia</taxon>
        <taxon>Lophotrochozoa</taxon>
        <taxon>Mollusca</taxon>
        <taxon>Bivalvia</taxon>
        <taxon>Autobranchia</taxon>
        <taxon>Pteriomorphia</taxon>
        <taxon>Ostreida</taxon>
        <taxon>Ostreoidea</taxon>
        <taxon>Ostreidae</taxon>
        <taxon>Magallana</taxon>
    </lineage>
</organism>
<feature type="transmembrane region" description="Helical" evidence="9">
    <location>
        <begin position="1074"/>
        <end position="1096"/>
    </location>
</feature>
<dbReference type="InParanoid" id="K1RPP1"/>
<keyword evidence="5 7" id="KW-0472">Membrane</keyword>
<evidence type="ECO:0000256" key="7">
    <source>
        <dbReference type="PROSITE-ProRule" id="PRU00581"/>
    </source>
</evidence>
<evidence type="ECO:0000256" key="2">
    <source>
        <dbReference type="ARBA" id="ARBA00006476"/>
    </source>
</evidence>
<keyword evidence="3 7" id="KW-0812">Transmembrane</keyword>
<keyword evidence="6" id="KW-0325">Glycoprotein</keyword>
<dbReference type="EMBL" id="JH818967">
    <property type="protein sequence ID" value="EKC36371.1"/>
    <property type="molecule type" value="Genomic_DNA"/>
</dbReference>
<keyword evidence="4 9" id="KW-1133">Transmembrane helix</keyword>
<evidence type="ECO:0000256" key="3">
    <source>
        <dbReference type="ARBA" id="ARBA00022692"/>
    </source>
</evidence>
<dbReference type="PROSITE" id="PS51225">
    <property type="entry name" value="MARVEL"/>
    <property type="match status" value="1"/>
</dbReference>
<evidence type="ECO:0000256" key="5">
    <source>
        <dbReference type="ARBA" id="ARBA00023136"/>
    </source>
</evidence>
<sequence>MTSSHGPSSWHPTNSIISEVDRKHLAIVGEYLETPPHQLKQRQLDRDPDYDNINNIYSRLPSKAPSPSPRAQKTVHLTCECHKQGQTTPGRGKRRPKGDTDSSGEDSDGEEEDIDIGALLKMLEGLSKRPDGRISCQAFRGVLEGYSCQEALPQDQLNKVCQYLESGSQKIQEMAWSLISRLCENRDNLATLLRGNLLRDLAHAISTSRECLGPCVDTAIHVVKEESLRGEWDEGVLSDLVPLLLTALSVEDVALDHKYRIGCFFQSLGKYPDFSRIIENRVLPVVSELKNSSAKLKEIYIKILGGVVRSEDSAMAGSVDSGVTGVAVTMLREGPCDQQIEALSLLCILSETDHGRVTVVSDEETLPITLTCVKQSKCRLVRQRALVLMNHVTSTRRLGLCKEVMSHLSHGLLPSHHTDKHSDRPPPRGRGEGEGRLWRGLDSYVELLTRIFCKEAKINKDSLQKVVSCGYRPGCDLDLLTNISSAILNVCLWPAHRNKQDLNSLDLSGFTDCLIQRKKYGKINRALVQMVWDSFGEPMSELLSFFSRKLRNVSDLAHQAREEEKQLCPDHKAKSANGLRVLDRLGFADLFAVFEEKEVELILILLELVLVMSLCSCHTFSDVFPTTVKSKKKSVVSSKSDASTQGSSSRPTSPVKSRPSSAIGLSTVSEEERRQGLKQKEINAERRLLRKCLYEAGVFRVVLPFIQSSHLQCQIFSCEILRANIQCVEEREITLSSVYGPVNASANARLRPQSAAAALTRDLRVQQALHTMSPHVAHIIKDALGPRLAPTTPHVIPRVSGDVIDVIDNRPNSRKEETIPEVPKPVLDPIRPVAGQCRDLLIQEGGSRLLAPLFASSPEVKKLCSLLLGDLVDVHMKLSQLGCMQKLLDFLRTNTSNELLEIIGLIIVQMLVKSDKRIEQVFNHYGGTRLLMAMVKFTTGELRKQVTSTLKSVTHGTKKTRPSSAPVSRPNKPQDVWDKCLNNFSIEPLKEPKGFIKVIQWILAIFAFATTTSVDTFLTVTARGCSDAIMEKVDIAYPFDIQNSYFTTPLCNRTSNPDGTKVYLLEGSRSSAEFYVFFGVMVFLYCIAALVVYLFFEELYRRSNVWSIVDFVISAVITLLWLVSSSAWAQGLVNLKYYTDLNKCGLFKTITTCSTDNCVQTEFPNFGSLNASVIFGFLNMLVWGGNLWFLYKETPWFQNRSEGTPQGTGGLPEGDPQRI</sequence>
<dbReference type="Gene3D" id="1.25.10.10">
    <property type="entry name" value="Leucine-rich Repeat Variant"/>
    <property type="match status" value="2"/>
</dbReference>
<feature type="compositionally biased region" description="Acidic residues" evidence="8">
    <location>
        <begin position="102"/>
        <end position="113"/>
    </location>
</feature>
<feature type="compositionally biased region" description="Basic and acidic residues" evidence="8">
    <location>
        <begin position="416"/>
        <end position="435"/>
    </location>
</feature>
<dbReference type="InterPro" id="IPR016024">
    <property type="entry name" value="ARM-type_fold"/>
</dbReference>
<evidence type="ECO:0000256" key="9">
    <source>
        <dbReference type="SAM" id="Phobius"/>
    </source>
</evidence>
<evidence type="ECO:0000256" key="4">
    <source>
        <dbReference type="ARBA" id="ARBA00022989"/>
    </source>
</evidence>
<dbReference type="HOGENOM" id="CLU_268874_0_0_1"/>
<feature type="transmembrane region" description="Helical" evidence="9">
    <location>
        <begin position="1171"/>
        <end position="1191"/>
    </location>
</feature>
<dbReference type="InterPro" id="IPR008253">
    <property type="entry name" value="Marvel"/>
</dbReference>
<dbReference type="SUPFAM" id="SSF48371">
    <property type="entry name" value="ARM repeat"/>
    <property type="match status" value="2"/>
</dbReference>
<dbReference type="AlphaFoldDB" id="K1RPP1"/>
<dbReference type="InterPro" id="IPR011989">
    <property type="entry name" value="ARM-like"/>
</dbReference>
<name>K1RPP1_MAGGI</name>
<evidence type="ECO:0000256" key="6">
    <source>
        <dbReference type="ARBA" id="ARBA00023180"/>
    </source>
</evidence>
<dbReference type="PANTHER" id="PTHR10306:SF17">
    <property type="entry name" value="MARVEL DOMAIN-CONTAINING PROTEIN"/>
    <property type="match status" value="1"/>
</dbReference>
<dbReference type="InterPro" id="IPR001285">
    <property type="entry name" value="Synaptophysin/porin"/>
</dbReference>
<protein>
    <submittedName>
        <fullName evidence="10">Synaptophysin</fullName>
    </submittedName>
</protein>
<feature type="region of interest" description="Disordered" evidence="8">
    <location>
        <begin position="32"/>
        <end position="113"/>
    </location>
</feature>
<accession>K1RPP1</accession>
<feature type="region of interest" description="Disordered" evidence="8">
    <location>
        <begin position="949"/>
        <end position="973"/>
    </location>
</feature>
<reference evidence="10" key="1">
    <citation type="journal article" date="2012" name="Nature">
        <title>The oyster genome reveals stress adaptation and complexity of shell formation.</title>
        <authorList>
            <person name="Zhang G."/>
            <person name="Fang X."/>
            <person name="Guo X."/>
            <person name="Li L."/>
            <person name="Luo R."/>
            <person name="Xu F."/>
            <person name="Yang P."/>
            <person name="Zhang L."/>
            <person name="Wang X."/>
            <person name="Qi H."/>
            <person name="Xiong Z."/>
            <person name="Que H."/>
            <person name="Xie Y."/>
            <person name="Holland P.W."/>
            <person name="Paps J."/>
            <person name="Zhu Y."/>
            <person name="Wu F."/>
            <person name="Chen Y."/>
            <person name="Wang J."/>
            <person name="Peng C."/>
            <person name="Meng J."/>
            <person name="Yang L."/>
            <person name="Liu J."/>
            <person name="Wen B."/>
            <person name="Zhang N."/>
            <person name="Huang Z."/>
            <person name="Zhu Q."/>
            <person name="Feng Y."/>
            <person name="Mount A."/>
            <person name="Hedgecock D."/>
            <person name="Xu Z."/>
            <person name="Liu Y."/>
            <person name="Domazet-Loso T."/>
            <person name="Du Y."/>
            <person name="Sun X."/>
            <person name="Zhang S."/>
            <person name="Liu B."/>
            <person name="Cheng P."/>
            <person name="Jiang X."/>
            <person name="Li J."/>
            <person name="Fan D."/>
            <person name="Wang W."/>
            <person name="Fu W."/>
            <person name="Wang T."/>
            <person name="Wang B."/>
            <person name="Zhang J."/>
            <person name="Peng Z."/>
            <person name="Li Y."/>
            <person name="Li N."/>
            <person name="Wang J."/>
            <person name="Chen M."/>
            <person name="He Y."/>
            <person name="Tan F."/>
            <person name="Song X."/>
            <person name="Zheng Q."/>
            <person name="Huang R."/>
            <person name="Yang H."/>
            <person name="Du X."/>
            <person name="Chen L."/>
            <person name="Yang M."/>
            <person name="Gaffney P.M."/>
            <person name="Wang S."/>
            <person name="Luo L."/>
            <person name="She Z."/>
            <person name="Ming Y."/>
            <person name="Huang W."/>
            <person name="Zhang S."/>
            <person name="Huang B."/>
            <person name="Zhang Y."/>
            <person name="Qu T."/>
            <person name="Ni P."/>
            <person name="Miao G."/>
            <person name="Wang J."/>
            <person name="Wang Q."/>
            <person name="Steinberg C.E."/>
            <person name="Wang H."/>
            <person name="Li N."/>
            <person name="Qian L."/>
            <person name="Zhang G."/>
            <person name="Li Y."/>
            <person name="Yang H."/>
            <person name="Liu X."/>
            <person name="Wang J."/>
            <person name="Yin Y."/>
            <person name="Wang J."/>
        </authorList>
    </citation>
    <scope>NUCLEOTIDE SEQUENCE [LARGE SCALE GENOMIC DNA]</scope>
    <source>
        <strain evidence="10">05x7-T-G4-1.051#20</strain>
    </source>
</reference>
<dbReference type="GO" id="GO:0030672">
    <property type="term" value="C:synaptic vesicle membrane"/>
    <property type="evidence" value="ECO:0007669"/>
    <property type="project" value="TreeGrafter"/>
</dbReference>
<feature type="transmembrane region" description="Helical" evidence="9">
    <location>
        <begin position="1108"/>
        <end position="1129"/>
    </location>
</feature>
<feature type="region of interest" description="Disordered" evidence="8">
    <location>
        <begin position="412"/>
        <end position="435"/>
    </location>
</feature>
<comment type="subcellular location">
    <subcellularLocation>
        <location evidence="1">Membrane</location>
        <topology evidence="1">Multi-pass membrane protein</topology>
    </subcellularLocation>
</comment>
<dbReference type="PRINTS" id="PR00220">
    <property type="entry name" value="SYNAPTOPHYSN"/>
</dbReference>
<evidence type="ECO:0000256" key="8">
    <source>
        <dbReference type="SAM" id="MobiDB-lite"/>
    </source>
</evidence>
<comment type="similarity">
    <text evidence="2">Belongs to the synaptophysin/synaptobrevin family.</text>
</comment>
<feature type="region of interest" description="Disordered" evidence="8">
    <location>
        <begin position="635"/>
        <end position="672"/>
    </location>
</feature>
<dbReference type="PANTHER" id="PTHR10306">
    <property type="entry name" value="SYNAPTOPHYSIN"/>
    <property type="match status" value="1"/>
</dbReference>
<proteinExistence type="inferred from homology"/>
<feature type="compositionally biased region" description="Polar residues" evidence="8">
    <location>
        <begin position="641"/>
        <end position="668"/>
    </location>
</feature>